<sequence>MCMPLPCDIPMLKVFGTGNFTCPDNIFCSPSLLPTYIRCDTEPSLQPVKTDHFPIIQVLDIETVVIDHVPRPLFCTTDWGEFRKALMEELSALERPERYETVEQVETAIQRVEDTIQHVISTHVKMSKPSLYWRRWYTSLLDELHKESARLNHEAYQHRCVPDHPVHGEAWTAVNVFYAAVQDAKDTHWVDWLTKLSDNSIWDVGKMVSAEPGE</sequence>
<proteinExistence type="predicted"/>
<dbReference type="EMBL" id="JARKIE010000074">
    <property type="protein sequence ID" value="KAJ7689132.1"/>
    <property type="molecule type" value="Genomic_DNA"/>
</dbReference>
<feature type="non-terminal residue" evidence="1">
    <location>
        <position position="214"/>
    </location>
</feature>
<accession>A0AAD7GHE5</accession>
<comment type="caution">
    <text evidence="1">The sequence shown here is derived from an EMBL/GenBank/DDBJ whole genome shotgun (WGS) entry which is preliminary data.</text>
</comment>
<gene>
    <name evidence="1" type="ORF">B0H17DRAFT_849515</name>
</gene>
<dbReference type="Proteomes" id="UP001221757">
    <property type="component" value="Unassembled WGS sequence"/>
</dbReference>
<evidence type="ECO:0000313" key="2">
    <source>
        <dbReference type="Proteomes" id="UP001221757"/>
    </source>
</evidence>
<name>A0AAD7GHE5_MYCRO</name>
<reference evidence="1" key="1">
    <citation type="submission" date="2023-03" db="EMBL/GenBank/DDBJ databases">
        <title>Massive genome expansion in bonnet fungi (Mycena s.s.) driven by repeated elements and novel gene families across ecological guilds.</title>
        <authorList>
            <consortium name="Lawrence Berkeley National Laboratory"/>
            <person name="Harder C.B."/>
            <person name="Miyauchi S."/>
            <person name="Viragh M."/>
            <person name="Kuo A."/>
            <person name="Thoen E."/>
            <person name="Andreopoulos B."/>
            <person name="Lu D."/>
            <person name="Skrede I."/>
            <person name="Drula E."/>
            <person name="Henrissat B."/>
            <person name="Morin E."/>
            <person name="Kohler A."/>
            <person name="Barry K."/>
            <person name="LaButti K."/>
            <person name="Morin E."/>
            <person name="Salamov A."/>
            <person name="Lipzen A."/>
            <person name="Mereny Z."/>
            <person name="Hegedus B."/>
            <person name="Baldrian P."/>
            <person name="Stursova M."/>
            <person name="Weitz H."/>
            <person name="Taylor A."/>
            <person name="Grigoriev I.V."/>
            <person name="Nagy L.G."/>
            <person name="Martin F."/>
            <person name="Kauserud H."/>
        </authorList>
    </citation>
    <scope>NUCLEOTIDE SEQUENCE</scope>
    <source>
        <strain evidence="1">CBHHK067</strain>
    </source>
</reference>
<dbReference type="AlphaFoldDB" id="A0AAD7GHE5"/>
<evidence type="ECO:0000313" key="1">
    <source>
        <dbReference type="EMBL" id="KAJ7689132.1"/>
    </source>
</evidence>
<organism evidence="1 2">
    <name type="scientific">Mycena rosella</name>
    <name type="common">Pink bonnet</name>
    <name type="synonym">Agaricus rosellus</name>
    <dbReference type="NCBI Taxonomy" id="1033263"/>
    <lineage>
        <taxon>Eukaryota</taxon>
        <taxon>Fungi</taxon>
        <taxon>Dikarya</taxon>
        <taxon>Basidiomycota</taxon>
        <taxon>Agaricomycotina</taxon>
        <taxon>Agaricomycetes</taxon>
        <taxon>Agaricomycetidae</taxon>
        <taxon>Agaricales</taxon>
        <taxon>Marasmiineae</taxon>
        <taxon>Mycenaceae</taxon>
        <taxon>Mycena</taxon>
    </lineage>
</organism>
<keyword evidence="2" id="KW-1185">Reference proteome</keyword>
<protein>
    <submittedName>
        <fullName evidence="1">Uncharacterized protein</fullName>
    </submittedName>
</protein>